<feature type="signal peptide" evidence="1">
    <location>
        <begin position="1"/>
        <end position="36"/>
    </location>
</feature>
<dbReference type="AlphaFoldDB" id="A0A5N6RRF9"/>
<dbReference type="Proteomes" id="UP000327013">
    <property type="component" value="Chromosome 7"/>
</dbReference>
<reference evidence="2 3" key="1">
    <citation type="submission" date="2019-06" db="EMBL/GenBank/DDBJ databases">
        <title>A chromosomal-level reference genome of Carpinus fangiana (Coryloideae, Betulaceae).</title>
        <authorList>
            <person name="Yang X."/>
            <person name="Wang Z."/>
            <person name="Zhang L."/>
            <person name="Hao G."/>
            <person name="Liu J."/>
            <person name="Yang Y."/>
        </authorList>
    </citation>
    <scope>NUCLEOTIDE SEQUENCE [LARGE SCALE GENOMIC DNA]</scope>
    <source>
        <strain evidence="2">Cfa_2016G</strain>
        <tissue evidence="2">Leaf</tissue>
    </source>
</reference>
<evidence type="ECO:0008006" key="4">
    <source>
        <dbReference type="Google" id="ProtNLM"/>
    </source>
</evidence>
<organism evidence="2 3">
    <name type="scientific">Carpinus fangiana</name>
    <dbReference type="NCBI Taxonomy" id="176857"/>
    <lineage>
        <taxon>Eukaryota</taxon>
        <taxon>Viridiplantae</taxon>
        <taxon>Streptophyta</taxon>
        <taxon>Embryophyta</taxon>
        <taxon>Tracheophyta</taxon>
        <taxon>Spermatophyta</taxon>
        <taxon>Magnoliopsida</taxon>
        <taxon>eudicotyledons</taxon>
        <taxon>Gunneridae</taxon>
        <taxon>Pentapetalae</taxon>
        <taxon>rosids</taxon>
        <taxon>fabids</taxon>
        <taxon>Fagales</taxon>
        <taxon>Betulaceae</taxon>
        <taxon>Carpinus</taxon>
    </lineage>
</organism>
<feature type="chain" id="PRO_5024298770" description="CLAVATA3/ESR-like protein" evidence="1">
    <location>
        <begin position="37"/>
        <end position="104"/>
    </location>
</feature>
<keyword evidence="1" id="KW-0732">Signal</keyword>
<evidence type="ECO:0000313" key="2">
    <source>
        <dbReference type="EMBL" id="KAE8100730.1"/>
    </source>
</evidence>
<protein>
    <recommendedName>
        <fullName evidence="4">CLAVATA3/ESR-like protein</fullName>
    </recommendedName>
</protein>
<dbReference type="EMBL" id="CM017327">
    <property type="protein sequence ID" value="KAE8100730.1"/>
    <property type="molecule type" value="Genomic_DNA"/>
</dbReference>
<dbReference type="InterPro" id="IPR040274">
    <property type="entry name" value="CLE27/CLE43"/>
</dbReference>
<dbReference type="PANTHER" id="PTHR37184:SF2">
    <property type="entry name" value="CLAVATA3_ESR (CLE)-RELATED PROTEIN 43"/>
    <property type="match status" value="1"/>
</dbReference>
<name>A0A5N6RRF9_9ROSI</name>
<evidence type="ECO:0000256" key="1">
    <source>
        <dbReference type="SAM" id="SignalP"/>
    </source>
</evidence>
<dbReference type="PANTHER" id="PTHR37184">
    <property type="entry name" value="CLAVATA3/ESR (CLE)-RELATED PROTEIN 27"/>
    <property type="match status" value="1"/>
</dbReference>
<sequence>MSFAGSRRLMMSSTTAVLLIISVLQIWVCFEYPCQAGAIRILPGNGMAAKVMKESSKLGSMDKKSKEELFRKYFNATSFALNKTHTGFEESKRRVPSCPDPLHN</sequence>
<accession>A0A5N6RRF9</accession>
<proteinExistence type="predicted"/>
<gene>
    <name evidence="2" type="ORF">FH972_018594</name>
</gene>
<dbReference type="OrthoDB" id="1298458at2759"/>
<keyword evidence="3" id="KW-1185">Reference proteome</keyword>
<evidence type="ECO:0000313" key="3">
    <source>
        <dbReference type="Proteomes" id="UP000327013"/>
    </source>
</evidence>